<dbReference type="InterPro" id="IPR013762">
    <property type="entry name" value="Integrase-like_cat_sf"/>
</dbReference>
<dbReference type="SUPFAM" id="SSF54160">
    <property type="entry name" value="Chromo domain-like"/>
    <property type="match status" value="1"/>
</dbReference>
<dbReference type="GO" id="GO:0006310">
    <property type="term" value="P:DNA recombination"/>
    <property type="evidence" value="ECO:0007669"/>
    <property type="project" value="UniProtKB-KW"/>
</dbReference>
<dbReference type="GO" id="GO:0003677">
    <property type="term" value="F:DNA binding"/>
    <property type="evidence" value="ECO:0007669"/>
    <property type="project" value="InterPro"/>
</dbReference>
<dbReference type="GO" id="GO:0006338">
    <property type="term" value="P:chromatin remodeling"/>
    <property type="evidence" value="ECO:0007669"/>
    <property type="project" value="UniProtKB-ARBA"/>
</dbReference>
<evidence type="ECO:0000259" key="7">
    <source>
        <dbReference type="PROSITE" id="PS50157"/>
    </source>
</evidence>
<feature type="coiled-coil region" evidence="4">
    <location>
        <begin position="460"/>
        <end position="505"/>
    </location>
</feature>
<dbReference type="Proteomes" id="UP000185904">
    <property type="component" value="Unassembled WGS sequence"/>
</dbReference>
<evidence type="ECO:0000313" key="9">
    <source>
        <dbReference type="Proteomes" id="UP000185904"/>
    </source>
</evidence>
<evidence type="ECO:0000259" key="6">
    <source>
        <dbReference type="PROSITE" id="PS50013"/>
    </source>
</evidence>
<evidence type="ECO:0000313" key="8">
    <source>
        <dbReference type="EMBL" id="OAL33371.1"/>
    </source>
</evidence>
<dbReference type="EMBL" id="LVCJ01000051">
    <property type="protein sequence ID" value="OAL33371.1"/>
    <property type="molecule type" value="Genomic_DNA"/>
</dbReference>
<dbReference type="SMART" id="SM00298">
    <property type="entry name" value="CHROMO"/>
    <property type="match status" value="1"/>
</dbReference>
<dbReference type="InterPro" id="IPR021842">
    <property type="entry name" value="DUF3435"/>
</dbReference>
<dbReference type="GeneID" id="34590794"/>
<sequence>MSIKNKKRSWKGLNPDEQIEAALEDGLSGDRSGIDGKPVYAELAKSSKPQYEAMMEVWKAYERKYPGSDPRSMEVMKHFAEVVGRATPGRLDKEKSLDKDKNKKRATVRTIRNKIRKFMSQWQRETHLTIPKDVHDSMAPYIKNVLRHKIPLSIEEKEPTYLTIENYVAMEELLWLNDHHNYIHEASRVDSSALLKMHCYTSARLQEICKAKYKDLLCMVAWKDGEPEIKIRFKRERTKGMQDNPNKPKHPIYERLNPTPPLLVNGLLFLLAIFISARAFKDYNTIEAVLNARPPPRRRFGIMEWADAVLDDPVFPEMSVNGPTKKEKNESAWGHQCSDWAKRADFPGGIGLHAPRREALIKVDDGGYSLGQVMKFAAHRNPRTLVGHYLDNTSNVDGAAVFLGLEPRRDLTEDFRSASMKRNPDLPQSIPSKSLDELKHRPQFVALCEQIEDLSLQLTADITEEERKALKAKRRQAYDRRQLLVDEELENYRKVERRVQTTQSEADDHGDWRRSYFNRVVRHMVPERDRLARTLPLAVPLRSPEGISTLRDLVALRANDSRVAYQEVLRPTGDSCPVSSCNRSIKDVAVKDRWKHIYGCSKSHHTKQFGFAEFCFRCSRWITNENDWEIHCQTHIDNLDVPLRCDPVTFRHAVACTGYCCGCLSKVGRPAAVRMQQYLNRGIWQQHISGCIPEYVASLNSKDYFPCPHLLCSTVLFSDSGLWHHLEDFHGTPKPQRTQRRQRSPDQSVNYELEPPDAARRKRSRPLAQLEGRASRPRPSCRSRTKRHPSEDTDDRKFVNISALNFDPNPPGGIQTLSVIGSFTSRCTAQADSVWDAGDDCISIDSALSSLSSGLFEAVPGARKHCPSPWATPSEAAAATIPIDPEIICQGRLAADFDQIEVVDLTNPHDNNAVIKITGDSSLGAKTKDSSEMGGDCEMLVSNPSPPTAVPTRAEVVQFHTGVQDLSRSRPAVMKPEDNQWKIEKLLGKRQVRRRVQHLVKWFGYPDNESTWKPPENVHPDDIGEFEALYHRKSSGFRHSGWTYR</sequence>
<dbReference type="PROSITE" id="PS50157">
    <property type="entry name" value="ZINC_FINGER_C2H2_2"/>
    <property type="match status" value="1"/>
</dbReference>
<dbReference type="InterPro" id="IPR000953">
    <property type="entry name" value="Chromo/chromo_shadow_dom"/>
</dbReference>
<dbReference type="InterPro" id="IPR013087">
    <property type="entry name" value="Znf_C2H2_type"/>
</dbReference>
<dbReference type="SUPFAM" id="SSF56349">
    <property type="entry name" value="DNA breaking-rejoining enzymes"/>
    <property type="match status" value="1"/>
</dbReference>
<evidence type="ECO:0000256" key="3">
    <source>
        <dbReference type="PROSITE-ProRule" id="PRU00042"/>
    </source>
</evidence>
<reference evidence="8 9" key="1">
    <citation type="submission" date="2016-03" db="EMBL/GenBank/DDBJ databases">
        <title>The draft genome sequence of Fonsecaea nubica causative agent of cutaneous subcutaneous infection in human host.</title>
        <authorList>
            <person name="Costa F."/>
            <person name="Sybren D.H."/>
            <person name="Raittz R.T."/>
            <person name="Weiss V.A."/>
            <person name="Leao A.C."/>
            <person name="Gomes R."/>
            <person name="De Souza E.M."/>
            <person name="Pedrosa F.O."/>
            <person name="Steffens M.B."/>
            <person name="Bombassaro A."/>
            <person name="Tadra-Sfeir M.Z."/>
            <person name="Moreno L.F."/>
            <person name="Najafzadeh M.J."/>
            <person name="Felipe M.S."/>
            <person name="Teixeira M."/>
            <person name="Sun J."/>
            <person name="Xi L."/>
            <person name="Castro M.A."/>
            <person name="Vicente V.A."/>
        </authorList>
    </citation>
    <scope>NUCLEOTIDE SEQUENCE [LARGE SCALE GENOMIC DNA]</scope>
    <source>
        <strain evidence="8 9">CBS 269.64</strain>
    </source>
</reference>
<dbReference type="Gene3D" id="2.40.50.40">
    <property type="match status" value="1"/>
</dbReference>
<keyword evidence="2" id="KW-0233">DNA recombination</keyword>
<evidence type="ECO:0000256" key="4">
    <source>
        <dbReference type="SAM" id="Coils"/>
    </source>
</evidence>
<feature type="domain" description="Chromo" evidence="6">
    <location>
        <begin position="981"/>
        <end position="1018"/>
    </location>
</feature>
<protein>
    <recommendedName>
        <fullName evidence="10">Chromo domain-containing protein</fullName>
    </recommendedName>
</protein>
<dbReference type="Gene3D" id="1.10.443.10">
    <property type="entry name" value="Intergrase catalytic core"/>
    <property type="match status" value="1"/>
</dbReference>
<comment type="caution">
    <text evidence="8">The sequence shown here is derived from an EMBL/GenBank/DDBJ whole genome shotgun (WGS) entry which is preliminary data.</text>
</comment>
<dbReference type="RefSeq" id="XP_022498383.1">
    <property type="nucleotide sequence ID" value="XM_022645668.1"/>
</dbReference>
<evidence type="ECO:0000256" key="1">
    <source>
        <dbReference type="ARBA" id="ARBA00011353"/>
    </source>
</evidence>
<dbReference type="PANTHER" id="PTHR37535:SF3">
    <property type="entry name" value="FLUG DOMAIN-CONTAINING PROTEIN"/>
    <property type="match status" value="1"/>
</dbReference>
<dbReference type="Pfam" id="PF11917">
    <property type="entry name" value="DUF3435"/>
    <property type="match status" value="1"/>
</dbReference>
<dbReference type="AlphaFoldDB" id="A0A178CWS2"/>
<name>A0A178CWS2_9EURO</name>
<dbReference type="CDD" id="cd00024">
    <property type="entry name" value="CD_CSD"/>
    <property type="match status" value="1"/>
</dbReference>
<keyword evidence="3" id="KW-0479">Metal-binding</keyword>
<keyword evidence="3" id="KW-0862">Zinc</keyword>
<feature type="region of interest" description="Disordered" evidence="5">
    <location>
        <begin position="729"/>
        <end position="796"/>
    </location>
</feature>
<organism evidence="8 9">
    <name type="scientific">Fonsecaea nubica</name>
    <dbReference type="NCBI Taxonomy" id="856822"/>
    <lineage>
        <taxon>Eukaryota</taxon>
        <taxon>Fungi</taxon>
        <taxon>Dikarya</taxon>
        <taxon>Ascomycota</taxon>
        <taxon>Pezizomycotina</taxon>
        <taxon>Eurotiomycetes</taxon>
        <taxon>Chaetothyriomycetidae</taxon>
        <taxon>Chaetothyriales</taxon>
        <taxon>Herpotrichiellaceae</taxon>
        <taxon>Fonsecaea</taxon>
    </lineage>
</organism>
<dbReference type="InterPro" id="IPR011010">
    <property type="entry name" value="DNA_brk_join_enz"/>
</dbReference>
<dbReference type="Pfam" id="PF00385">
    <property type="entry name" value="Chromo"/>
    <property type="match status" value="1"/>
</dbReference>
<dbReference type="GO" id="GO:0008270">
    <property type="term" value="F:zinc ion binding"/>
    <property type="evidence" value="ECO:0007669"/>
    <property type="project" value="UniProtKB-KW"/>
</dbReference>
<dbReference type="InterPro" id="IPR016197">
    <property type="entry name" value="Chromo-like_dom_sf"/>
</dbReference>
<dbReference type="PROSITE" id="PS50013">
    <property type="entry name" value="CHROMO_2"/>
    <property type="match status" value="1"/>
</dbReference>
<comment type="subunit">
    <text evidence="1">Component of the NuA4 histone acetyltransferase complex.</text>
</comment>
<keyword evidence="4" id="KW-0175">Coiled coil</keyword>
<feature type="compositionally biased region" description="Basic residues" evidence="5">
    <location>
        <begin position="775"/>
        <end position="787"/>
    </location>
</feature>
<evidence type="ECO:0008006" key="10">
    <source>
        <dbReference type="Google" id="ProtNLM"/>
    </source>
</evidence>
<keyword evidence="9" id="KW-1185">Reference proteome</keyword>
<dbReference type="PROSITE" id="PS00028">
    <property type="entry name" value="ZINC_FINGER_C2H2_1"/>
    <property type="match status" value="1"/>
</dbReference>
<dbReference type="PANTHER" id="PTHR37535">
    <property type="entry name" value="FLUG DOMAIN PROTEIN"/>
    <property type="match status" value="1"/>
</dbReference>
<dbReference type="OrthoDB" id="4139230at2759"/>
<dbReference type="GO" id="GO:0015074">
    <property type="term" value="P:DNA integration"/>
    <property type="evidence" value="ECO:0007669"/>
    <property type="project" value="InterPro"/>
</dbReference>
<accession>A0A178CWS2</accession>
<dbReference type="InterPro" id="IPR023780">
    <property type="entry name" value="Chromo_domain"/>
</dbReference>
<feature type="domain" description="C2H2-type" evidence="7">
    <location>
        <begin position="705"/>
        <end position="735"/>
    </location>
</feature>
<keyword evidence="3" id="KW-0863">Zinc-finger</keyword>
<proteinExistence type="predicted"/>
<evidence type="ECO:0000256" key="2">
    <source>
        <dbReference type="ARBA" id="ARBA00023172"/>
    </source>
</evidence>
<evidence type="ECO:0000256" key="5">
    <source>
        <dbReference type="SAM" id="MobiDB-lite"/>
    </source>
</evidence>
<gene>
    <name evidence="8" type="ORF">AYO20_07382</name>
</gene>